<evidence type="ECO:0000313" key="1">
    <source>
        <dbReference type="EMBL" id="KKT46733.1"/>
    </source>
</evidence>
<dbReference type="InterPro" id="IPR005247">
    <property type="entry name" value="YbhB_YbcL/LppC-like"/>
</dbReference>
<dbReference type="PANTHER" id="PTHR30289">
    <property type="entry name" value="UNCHARACTERIZED PROTEIN YBCL-RELATED"/>
    <property type="match status" value="1"/>
</dbReference>
<comment type="caution">
    <text evidence="1">The sequence shown here is derived from an EMBL/GenBank/DDBJ whole genome shotgun (WGS) entry which is preliminary data.</text>
</comment>
<evidence type="ECO:0000313" key="2">
    <source>
        <dbReference type="Proteomes" id="UP000033861"/>
    </source>
</evidence>
<dbReference type="Gene3D" id="3.90.280.10">
    <property type="entry name" value="PEBP-like"/>
    <property type="match status" value="1"/>
</dbReference>
<reference evidence="1 2" key="1">
    <citation type="journal article" date="2015" name="Nature">
        <title>rRNA introns, odd ribosomes, and small enigmatic genomes across a large radiation of phyla.</title>
        <authorList>
            <person name="Brown C.T."/>
            <person name="Hug L.A."/>
            <person name="Thomas B.C."/>
            <person name="Sharon I."/>
            <person name="Castelle C.J."/>
            <person name="Singh A."/>
            <person name="Wilkins M.J."/>
            <person name="Williams K.H."/>
            <person name="Banfield J.F."/>
        </authorList>
    </citation>
    <scope>NUCLEOTIDE SEQUENCE [LARGE SCALE GENOMIC DNA]</scope>
</reference>
<dbReference type="InterPro" id="IPR036610">
    <property type="entry name" value="PEBP-like_sf"/>
</dbReference>
<dbReference type="STRING" id="1618404.UW35_C0009G0010"/>
<dbReference type="Proteomes" id="UP000033861">
    <property type="component" value="Unassembled WGS sequence"/>
</dbReference>
<sequence>MNIVSSAFKPGGSIPQIYTCAGQNINPPLSITDIPPNTKTLSLIIDDPDAPDAIFTHWLIWNIPKDQTEIHEGSVPPNAVQGTNSFGDQKYTGPCPPEGQHRYLFKLYALDTALNLSGIAEKNQLEKQMQGHVLDKTEMVGVYAS</sequence>
<dbReference type="InterPro" id="IPR008914">
    <property type="entry name" value="PEBP"/>
</dbReference>
<dbReference type="Pfam" id="PF01161">
    <property type="entry name" value="PBP"/>
    <property type="match status" value="1"/>
</dbReference>
<dbReference type="NCBIfam" id="TIGR00481">
    <property type="entry name" value="YbhB/YbcL family Raf kinase inhibitor-like protein"/>
    <property type="match status" value="1"/>
</dbReference>
<organism evidence="1 2">
    <name type="scientific">Candidatus Collierbacteria bacterium GW2011_GWF2_44_15</name>
    <dbReference type="NCBI Taxonomy" id="1618404"/>
    <lineage>
        <taxon>Bacteria</taxon>
        <taxon>Candidatus Collieribacteriota</taxon>
    </lineage>
</organism>
<dbReference type="SUPFAM" id="SSF49777">
    <property type="entry name" value="PEBP-like"/>
    <property type="match status" value="1"/>
</dbReference>
<name>A0A0G1HJJ7_9BACT</name>
<dbReference type="EMBL" id="LCHZ01000009">
    <property type="protein sequence ID" value="KKT46733.1"/>
    <property type="molecule type" value="Genomic_DNA"/>
</dbReference>
<accession>A0A0G1HJJ7</accession>
<dbReference type="PANTHER" id="PTHR30289:SF1">
    <property type="entry name" value="PEBP (PHOSPHATIDYLETHANOLAMINE-BINDING PROTEIN) FAMILY PROTEIN"/>
    <property type="match status" value="1"/>
</dbReference>
<proteinExistence type="predicted"/>
<dbReference type="AlphaFoldDB" id="A0A0G1HJJ7"/>
<gene>
    <name evidence="1" type="ORF">UW35_C0009G0010</name>
</gene>
<dbReference type="CDD" id="cd00865">
    <property type="entry name" value="PEBP_bact_arch"/>
    <property type="match status" value="1"/>
</dbReference>
<protein>
    <submittedName>
        <fullName evidence="1">PEBP family protein</fullName>
    </submittedName>
</protein>